<dbReference type="Proteomes" id="UP000177067">
    <property type="component" value="Unassembled WGS sequence"/>
</dbReference>
<accession>A0A1F6LLI6</accession>
<dbReference type="InterPro" id="IPR036388">
    <property type="entry name" value="WH-like_DNA-bd_sf"/>
</dbReference>
<name>A0A1F6LLI6_9BACT</name>
<dbReference type="GO" id="GO:0051304">
    <property type="term" value="P:chromosome separation"/>
    <property type="evidence" value="ECO:0007669"/>
    <property type="project" value="InterPro"/>
</dbReference>
<evidence type="ECO:0000313" key="5">
    <source>
        <dbReference type="EMBL" id="OGH60174.1"/>
    </source>
</evidence>
<comment type="caution">
    <text evidence="5">The sequence shown here is derived from an EMBL/GenBank/DDBJ whole genome shotgun (WGS) entry which is preliminary data.</text>
</comment>
<dbReference type="SUPFAM" id="SSF46785">
    <property type="entry name" value="Winged helix' DNA-binding domain"/>
    <property type="match status" value="2"/>
</dbReference>
<evidence type="ECO:0000313" key="6">
    <source>
        <dbReference type="Proteomes" id="UP000177067"/>
    </source>
</evidence>
<evidence type="ECO:0000256" key="3">
    <source>
        <dbReference type="ARBA" id="ARBA00022829"/>
    </source>
</evidence>
<evidence type="ECO:0000256" key="4">
    <source>
        <dbReference type="ARBA" id="ARBA00023306"/>
    </source>
</evidence>
<dbReference type="EMBL" id="MFPS01000002">
    <property type="protein sequence ID" value="OGH60174.1"/>
    <property type="molecule type" value="Genomic_DNA"/>
</dbReference>
<keyword evidence="3" id="KW-0159">Chromosome partition</keyword>
<dbReference type="InterPro" id="IPR005234">
    <property type="entry name" value="ScpB_csome_segregation"/>
</dbReference>
<evidence type="ECO:0000256" key="1">
    <source>
        <dbReference type="ARBA" id="ARBA00022490"/>
    </source>
</evidence>
<organism evidence="5 6">
    <name type="scientific">Candidatus Magasanikbacteria bacterium RIFCSPHIGHO2_01_FULL_33_34</name>
    <dbReference type="NCBI Taxonomy" id="1798671"/>
    <lineage>
        <taxon>Bacteria</taxon>
        <taxon>Candidatus Magasanikiibacteriota</taxon>
    </lineage>
</organism>
<dbReference type="PANTHER" id="PTHR34298">
    <property type="entry name" value="SEGREGATION AND CONDENSATION PROTEIN B"/>
    <property type="match status" value="1"/>
</dbReference>
<proteinExistence type="predicted"/>
<sequence>MNLQSQIESILFVASKPLKLSAIAKAIGKNIIEIEEAVEILQGKYNEESGINILQVGDSVQMATNSKNHDVIESFIKDEIVGELTKAQLETLTVIAYREPVTRPELELIRGVNCALIIRNLLMRGLIEEAEDIDKIVPVYRLSFEALRHLGIKNVTELPDYAEMSEHPNLEKIIEVKE</sequence>
<dbReference type="InterPro" id="IPR036390">
    <property type="entry name" value="WH_DNA-bd_sf"/>
</dbReference>
<dbReference type="AlphaFoldDB" id="A0A1F6LLI6"/>
<keyword evidence="2" id="KW-0132">Cell division</keyword>
<evidence type="ECO:0000256" key="2">
    <source>
        <dbReference type="ARBA" id="ARBA00022618"/>
    </source>
</evidence>
<dbReference type="Gene3D" id="1.10.10.10">
    <property type="entry name" value="Winged helix-like DNA-binding domain superfamily/Winged helix DNA-binding domain"/>
    <property type="match status" value="2"/>
</dbReference>
<dbReference type="NCBIfam" id="TIGR00281">
    <property type="entry name" value="SMC-Scp complex subunit ScpB"/>
    <property type="match status" value="1"/>
</dbReference>
<keyword evidence="4" id="KW-0131">Cell cycle</keyword>
<dbReference type="Pfam" id="PF04079">
    <property type="entry name" value="SMC_ScpB"/>
    <property type="match status" value="1"/>
</dbReference>
<dbReference type="PANTHER" id="PTHR34298:SF2">
    <property type="entry name" value="SEGREGATION AND CONDENSATION PROTEIN B"/>
    <property type="match status" value="1"/>
</dbReference>
<reference evidence="5 6" key="1">
    <citation type="journal article" date="2016" name="Nat. Commun.">
        <title>Thousands of microbial genomes shed light on interconnected biogeochemical processes in an aquifer system.</title>
        <authorList>
            <person name="Anantharaman K."/>
            <person name="Brown C.T."/>
            <person name="Hug L.A."/>
            <person name="Sharon I."/>
            <person name="Castelle C.J."/>
            <person name="Probst A.J."/>
            <person name="Thomas B.C."/>
            <person name="Singh A."/>
            <person name="Wilkins M.J."/>
            <person name="Karaoz U."/>
            <person name="Brodie E.L."/>
            <person name="Williams K.H."/>
            <person name="Hubbard S.S."/>
            <person name="Banfield J.F."/>
        </authorList>
    </citation>
    <scope>NUCLEOTIDE SEQUENCE [LARGE SCALE GENOMIC DNA]</scope>
</reference>
<dbReference type="GO" id="GO:0051301">
    <property type="term" value="P:cell division"/>
    <property type="evidence" value="ECO:0007669"/>
    <property type="project" value="UniProtKB-KW"/>
</dbReference>
<keyword evidence="1" id="KW-0963">Cytoplasm</keyword>
<gene>
    <name evidence="5" type="ORF">A2725_04690</name>
</gene>
<protein>
    <submittedName>
        <fullName evidence="5">SMC-Scp complex subunit ScpB</fullName>
    </submittedName>
</protein>